<keyword evidence="4" id="KW-0997">Cell inner membrane</keyword>
<evidence type="ECO:0000256" key="6">
    <source>
        <dbReference type="ARBA" id="ARBA00022989"/>
    </source>
</evidence>
<comment type="subcellular location">
    <subcellularLocation>
        <location evidence="1">Cell inner membrane</location>
        <topology evidence="1">Multi-pass membrane protein</topology>
    </subcellularLocation>
</comment>
<dbReference type="RefSeq" id="WP_075397945.1">
    <property type="nucleotide sequence ID" value="NZ_MSDU01000010.1"/>
</dbReference>
<comment type="similarity">
    <text evidence="8">Belongs to the TRAP transporter small permease family.</text>
</comment>
<feature type="transmembrane region" description="Helical" evidence="9">
    <location>
        <begin position="12"/>
        <end position="35"/>
    </location>
</feature>
<feature type="domain" description="Tripartite ATP-independent periplasmic transporters DctQ component" evidence="10">
    <location>
        <begin position="23"/>
        <end position="151"/>
    </location>
</feature>
<gene>
    <name evidence="11" type="ORF">BTO30_06685</name>
</gene>
<keyword evidence="12" id="KW-1185">Reference proteome</keyword>
<feature type="transmembrane region" description="Helical" evidence="9">
    <location>
        <begin position="86"/>
        <end position="107"/>
    </location>
</feature>
<dbReference type="AlphaFoldDB" id="A0A1Q8Q6T5"/>
<dbReference type="InterPro" id="IPR055348">
    <property type="entry name" value="DctQ"/>
</dbReference>
<evidence type="ECO:0000256" key="5">
    <source>
        <dbReference type="ARBA" id="ARBA00022692"/>
    </source>
</evidence>
<dbReference type="PANTHER" id="PTHR35011">
    <property type="entry name" value="2,3-DIKETO-L-GULONATE TRAP TRANSPORTER SMALL PERMEASE PROTEIN YIAM"/>
    <property type="match status" value="1"/>
</dbReference>
<dbReference type="InterPro" id="IPR007387">
    <property type="entry name" value="TRAP_DctQ"/>
</dbReference>
<evidence type="ECO:0000313" key="12">
    <source>
        <dbReference type="Proteomes" id="UP000185568"/>
    </source>
</evidence>
<evidence type="ECO:0000256" key="8">
    <source>
        <dbReference type="ARBA" id="ARBA00038436"/>
    </source>
</evidence>
<evidence type="ECO:0000256" key="1">
    <source>
        <dbReference type="ARBA" id="ARBA00004429"/>
    </source>
</evidence>
<dbReference type="EMBL" id="MSDU01000010">
    <property type="protein sequence ID" value="OLN23057.1"/>
    <property type="molecule type" value="Genomic_DNA"/>
</dbReference>
<keyword evidence="6 9" id="KW-1133">Transmembrane helix</keyword>
<dbReference type="Pfam" id="PF04290">
    <property type="entry name" value="DctQ"/>
    <property type="match status" value="1"/>
</dbReference>
<feature type="transmembrane region" description="Helical" evidence="9">
    <location>
        <begin position="47"/>
        <end position="65"/>
    </location>
</feature>
<proteinExistence type="inferred from homology"/>
<dbReference type="GO" id="GO:0022857">
    <property type="term" value="F:transmembrane transporter activity"/>
    <property type="evidence" value="ECO:0007669"/>
    <property type="project" value="TreeGrafter"/>
</dbReference>
<accession>A0A1Q8Q6T5</accession>
<sequence length="191" mass="21628">MNKISKLLENTLNIIMASALAIMVVLVFGNVVLRYFFNSGITWSEEISRYLFVWLTFLGAIGAFKNKDHLGVDMLVRRLPNKMKKVVLVISELLMLFVLILVLDGSWKMTMLNLGSTAPATGMPMALVYGTGIIVSLSMSLICIYNLYRILFNKMTEEEMVKTSESEELIALHDDDFATDDQLFRKEEKQG</sequence>
<feature type="transmembrane region" description="Helical" evidence="9">
    <location>
        <begin position="127"/>
        <end position="148"/>
    </location>
</feature>
<dbReference type="Proteomes" id="UP000185568">
    <property type="component" value="Unassembled WGS sequence"/>
</dbReference>
<evidence type="ECO:0000256" key="2">
    <source>
        <dbReference type="ARBA" id="ARBA00022448"/>
    </source>
</evidence>
<organism evidence="11 12">
    <name type="scientific">Domibacillus antri</name>
    <dbReference type="NCBI Taxonomy" id="1714264"/>
    <lineage>
        <taxon>Bacteria</taxon>
        <taxon>Bacillati</taxon>
        <taxon>Bacillota</taxon>
        <taxon>Bacilli</taxon>
        <taxon>Bacillales</taxon>
        <taxon>Bacillaceae</taxon>
        <taxon>Domibacillus</taxon>
    </lineage>
</organism>
<comment type="caution">
    <text evidence="11">The sequence shown here is derived from an EMBL/GenBank/DDBJ whole genome shotgun (WGS) entry which is preliminary data.</text>
</comment>
<keyword evidence="3" id="KW-1003">Cell membrane</keyword>
<evidence type="ECO:0000256" key="9">
    <source>
        <dbReference type="SAM" id="Phobius"/>
    </source>
</evidence>
<keyword evidence="2" id="KW-0813">Transport</keyword>
<dbReference type="GO" id="GO:0015740">
    <property type="term" value="P:C4-dicarboxylate transport"/>
    <property type="evidence" value="ECO:0007669"/>
    <property type="project" value="TreeGrafter"/>
</dbReference>
<keyword evidence="7 9" id="KW-0472">Membrane</keyword>
<dbReference type="STRING" id="1714264.BTO30_06685"/>
<dbReference type="OrthoDB" id="9815614at2"/>
<evidence type="ECO:0000256" key="3">
    <source>
        <dbReference type="ARBA" id="ARBA00022475"/>
    </source>
</evidence>
<name>A0A1Q8Q6T5_9BACI</name>
<reference evidence="11 12" key="1">
    <citation type="submission" date="2016-12" db="EMBL/GenBank/DDBJ databases">
        <title>Domibacillus antri genome sequencing.</title>
        <authorList>
            <person name="Verma A."/>
            <person name="Krishnamurthi S."/>
        </authorList>
    </citation>
    <scope>NUCLEOTIDE SEQUENCE [LARGE SCALE GENOMIC DNA]</scope>
    <source>
        <strain evidence="11 12">XD80</strain>
    </source>
</reference>
<evidence type="ECO:0000256" key="7">
    <source>
        <dbReference type="ARBA" id="ARBA00023136"/>
    </source>
</evidence>
<keyword evidence="5 9" id="KW-0812">Transmembrane</keyword>
<evidence type="ECO:0000313" key="11">
    <source>
        <dbReference type="EMBL" id="OLN23057.1"/>
    </source>
</evidence>
<evidence type="ECO:0000259" key="10">
    <source>
        <dbReference type="Pfam" id="PF04290"/>
    </source>
</evidence>
<protein>
    <submittedName>
        <fullName evidence="11">C4-dicarboxylate ABC transporter permease</fullName>
    </submittedName>
</protein>
<dbReference type="PANTHER" id="PTHR35011:SF2">
    <property type="entry name" value="2,3-DIKETO-L-GULONATE TRAP TRANSPORTER SMALL PERMEASE PROTEIN YIAM"/>
    <property type="match status" value="1"/>
</dbReference>
<evidence type="ECO:0000256" key="4">
    <source>
        <dbReference type="ARBA" id="ARBA00022519"/>
    </source>
</evidence>
<dbReference type="GO" id="GO:0005886">
    <property type="term" value="C:plasma membrane"/>
    <property type="evidence" value="ECO:0007669"/>
    <property type="project" value="UniProtKB-SubCell"/>
</dbReference>